<feature type="domain" description="DUF1543" evidence="1">
    <location>
        <begin position="21"/>
        <end position="72"/>
    </location>
</feature>
<dbReference type="Gene3D" id="3.10.20.10">
    <property type="match status" value="2"/>
</dbReference>
<accession>A0A8J3EQG1</accession>
<reference evidence="2" key="1">
    <citation type="journal article" date="2014" name="Int. J. Syst. Evol. Microbiol.">
        <title>Complete genome sequence of Corynebacterium casei LMG S-19264T (=DSM 44701T), isolated from a smear-ripened cheese.</title>
        <authorList>
            <consortium name="US DOE Joint Genome Institute (JGI-PGF)"/>
            <person name="Walter F."/>
            <person name="Albersmeier A."/>
            <person name="Kalinowski J."/>
            <person name="Ruckert C."/>
        </authorList>
    </citation>
    <scope>NUCLEOTIDE SEQUENCE</scope>
    <source>
        <strain evidence="2">CGMCC 1.14984</strain>
    </source>
</reference>
<reference evidence="3 5" key="2">
    <citation type="submission" date="2020-02" db="EMBL/GenBank/DDBJ databases">
        <title>Genome sequence of Parvularcula flava strain NH6-79.</title>
        <authorList>
            <person name="Abdul Karim M.H."/>
            <person name="Lam M.Q."/>
            <person name="Chen S.J."/>
            <person name="Yahya A."/>
            <person name="Shahir S."/>
            <person name="Shamsir M.S."/>
            <person name="Chong C.S."/>
        </authorList>
    </citation>
    <scope>NUCLEOTIDE SEQUENCE [LARGE SCALE GENOMIC DNA]</scope>
    <source>
        <strain evidence="3 5">NH6-79</strain>
    </source>
</reference>
<evidence type="ECO:0000313" key="4">
    <source>
        <dbReference type="Proteomes" id="UP000621856"/>
    </source>
</evidence>
<comment type="caution">
    <text evidence="2">The sequence shown here is derived from an EMBL/GenBank/DDBJ whole genome shotgun (WGS) entry which is preliminary data.</text>
</comment>
<evidence type="ECO:0000313" key="3">
    <source>
        <dbReference type="EMBL" id="NHK26930.1"/>
    </source>
</evidence>
<keyword evidence="5" id="KW-1185">Reference proteome</keyword>
<dbReference type="EMBL" id="BMGZ01000001">
    <property type="protein sequence ID" value="GGH93845.1"/>
    <property type="molecule type" value="Genomic_DNA"/>
</dbReference>
<dbReference type="AlphaFoldDB" id="A0A8J3EQG1"/>
<evidence type="ECO:0000313" key="2">
    <source>
        <dbReference type="EMBL" id="GGH93845.1"/>
    </source>
</evidence>
<dbReference type="Proteomes" id="UP000818603">
    <property type="component" value="Unassembled WGS sequence"/>
</dbReference>
<proteinExistence type="predicted"/>
<sequence>MTILSAEKLFMVYVGGMAEGCHVELHDVRFVIGESIEACYDDLRAQWWGTPESLHLDCWGEIHWADGHVVELRNEPQEGGASLWFVNLGGYDPKLFTELHENLLVVAKDGREAKKHALAQIENWVSPHKDNVLTVEASVDVSANLAGQGRYVHLTPGVEKHPFAFEARYVPIGKKKS</sequence>
<protein>
    <submittedName>
        <fullName evidence="3">DUF1543 domain-containing protein</fullName>
    </submittedName>
</protein>
<dbReference type="InterPro" id="IPR011440">
    <property type="entry name" value="DUF1543"/>
</dbReference>
<organism evidence="2 4">
    <name type="scientific">Aquisalinus luteolus</name>
    <dbReference type="NCBI Taxonomy" id="1566827"/>
    <lineage>
        <taxon>Bacteria</taxon>
        <taxon>Pseudomonadati</taxon>
        <taxon>Pseudomonadota</taxon>
        <taxon>Alphaproteobacteria</taxon>
        <taxon>Parvularculales</taxon>
        <taxon>Parvularculaceae</taxon>
        <taxon>Aquisalinus</taxon>
    </lineage>
</organism>
<evidence type="ECO:0000259" key="1">
    <source>
        <dbReference type="Pfam" id="PF07566"/>
    </source>
</evidence>
<dbReference type="RefSeq" id="WP_155137311.1">
    <property type="nucleotide sequence ID" value="NZ_BMGZ01000001.1"/>
</dbReference>
<evidence type="ECO:0000313" key="5">
    <source>
        <dbReference type="Proteomes" id="UP000818603"/>
    </source>
</evidence>
<dbReference type="Pfam" id="PF07566">
    <property type="entry name" value="DUF1543"/>
    <property type="match status" value="1"/>
</dbReference>
<dbReference type="EMBL" id="VCJR02000001">
    <property type="protein sequence ID" value="NHK26930.1"/>
    <property type="molecule type" value="Genomic_DNA"/>
</dbReference>
<name>A0A8J3EQG1_9PROT</name>
<reference evidence="2" key="3">
    <citation type="submission" date="2020-09" db="EMBL/GenBank/DDBJ databases">
        <authorList>
            <person name="Sun Q."/>
            <person name="Zhou Y."/>
        </authorList>
    </citation>
    <scope>NUCLEOTIDE SEQUENCE</scope>
    <source>
        <strain evidence="2">CGMCC 1.14984</strain>
    </source>
</reference>
<dbReference type="Proteomes" id="UP000621856">
    <property type="component" value="Unassembled WGS sequence"/>
</dbReference>
<gene>
    <name evidence="3" type="ORF">FF098_003280</name>
    <name evidence="2" type="ORF">GCM10011355_06640</name>
</gene>